<dbReference type="Pfam" id="PF13959">
    <property type="entry name" value="CTE_SPB4"/>
    <property type="match status" value="1"/>
</dbReference>
<comment type="catalytic activity">
    <reaction evidence="10">
        <text>ATP + H2O = ADP + phosphate + H(+)</text>
        <dbReference type="Rhea" id="RHEA:13065"/>
        <dbReference type="ChEBI" id="CHEBI:15377"/>
        <dbReference type="ChEBI" id="CHEBI:15378"/>
        <dbReference type="ChEBI" id="CHEBI:30616"/>
        <dbReference type="ChEBI" id="CHEBI:43474"/>
        <dbReference type="ChEBI" id="CHEBI:456216"/>
        <dbReference type="EC" id="3.6.4.13"/>
    </reaction>
</comment>
<evidence type="ECO:0000256" key="4">
    <source>
        <dbReference type="ARBA" id="ARBA00022741"/>
    </source>
</evidence>
<sequence length="757" mass="83732">MAMADDGLLLNFSIGDTPIISRSNLKGGTWRARRRVQKQEQHRPNEDPKLESALERPSKRQRTIQSQDLNGESRSNSHPKATSEKPKQVISSLFSFNPLPTTQEGSKDGAEIAPVEPTNAPLTAEQEGLVNLGLLPRLATHLTNKMNISAPTAIQKAAIGPLATSDSDAFIQAETGSGKTLAYVLPIVQRIMQMSEKEQRIHRNSGLFAIILAPTRELSKQIFVVLEHVLRCAHWVVPGIVVGGEKKQSEKARLRKGVNILVATPGRLADHLDHTEALDVSKVRWLVLDEGDRLMELGFEEDIKKIVSKLDSAVKSRNHDTTNLPTKRVNVLCSATMRMDVQRLGEISLNNAVHIQADSSHSTKTDMNGTTSGETFSAPAQLKQAYGIVPAKLRLVSLVAHLKRTFVRKGAVSKVIVFMSCADTVDFHFEVFIRAAGAAQQTNDQSSEKPDAELIKDKKNNKSTSSTEAQTIGTSPLLSNPQNTVRVYKLHGSLLQAVRTQTLRSFSRDSDPAVLICTDVASRGLDLPNVDLVVEYDPPFSKEEHLHRIGRTARAGRDGRATIFLLPGCEEGYIDILKEGRHDGGLGLIRHLANDLLRKGFATKDEQGREKEAGWEERATEWQLDIERWILDSPKMLEMARRAFQSHVRAYATHVAAERHIFDIKQLHLGHLCKAFGLRDKPGSINVPGMRQNAGKVKQERRKAGGGTKRSANGDSKQSDIEDTLDVSEKQDAEEARRMMRMKAKMMSVGANEFNLG</sequence>
<gene>
    <name evidence="14" type="ORF">PV09_06726</name>
</gene>
<accession>A0A0D2A540</accession>
<feature type="domain" description="Helicase ATP-binding" evidence="12">
    <location>
        <begin position="160"/>
        <end position="355"/>
    </location>
</feature>
<dbReference type="Gene3D" id="3.40.50.300">
    <property type="entry name" value="P-loop containing nucleotide triphosphate hydrolases"/>
    <property type="match status" value="2"/>
</dbReference>
<evidence type="ECO:0000256" key="7">
    <source>
        <dbReference type="ARBA" id="ARBA00022840"/>
    </source>
</evidence>
<comment type="similarity">
    <text evidence="10">Belongs to the DEAD box helicase family.</text>
</comment>
<evidence type="ECO:0000259" key="13">
    <source>
        <dbReference type="PROSITE" id="PS51194"/>
    </source>
</evidence>
<keyword evidence="4 10" id="KW-0547">Nucleotide-binding</keyword>
<evidence type="ECO:0000256" key="10">
    <source>
        <dbReference type="RuleBase" id="RU365068"/>
    </source>
</evidence>
<organism evidence="14 15">
    <name type="scientific">Verruconis gallopava</name>
    <dbReference type="NCBI Taxonomy" id="253628"/>
    <lineage>
        <taxon>Eukaryota</taxon>
        <taxon>Fungi</taxon>
        <taxon>Dikarya</taxon>
        <taxon>Ascomycota</taxon>
        <taxon>Pezizomycotina</taxon>
        <taxon>Dothideomycetes</taxon>
        <taxon>Pleosporomycetidae</taxon>
        <taxon>Venturiales</taxon>
        <taxon>Sympoventuriaceae</taxon>
        <taxon>Verruconis</taxon>
    </lineage>
</organism>
<feature type="domain" description="Helicase C-terminal" evidence="13">
    <location>
        <begin position="442"/>
        <end position="612"/>
    </location>
</feature>
<feature type="region of interest" description="Disordered" evidence="11">
    <location>
        <begin position="21"/>
        <end position="86"/>
    </location>
</feature>
<dbReference type="Pfam" id="PF00271">
    <property type="entry name" value="Helicase_C"/>
    <property type="match status" value="1"/>
</dbReference>
<dbReference type="InterPro" id="IPR027417">
    <property type="entry name" value="P-loop_NTPase"/>
</dbReference>
<feature type="compositionally biased region" description="Basic and acidic residues" evidence="11">
    <location>
        <begin position="727"/>
        <end position="738"/>
    </location>
</feature>
<dbReference type="GO" id="GO:0005524">
    <property type="term" value="F:ATP binding"/>
    <property type="evidence" value="ECO:0007669"/>
    <property type="project" value="UniProtKB-UniRule"/>
</dbReference>
<comment type="subcellular location">
    <subcellularLocation>
        <location evidence="1">Nucleus</location>
        <location evidence="1">Nucleolus</location>
    </subcellularLocation>
</comment>
<dbReference type="SMART" id="SM00487">
    <property type="entry name" value="DEXDc"/>
    <property type="match status" value="1"/>
</dbReference>
<feature type="compositionally biased region" description="Basic and acidic residues" evidence="11">
    <location>
        <begin position="446"/>
        <end position="460"/>
    </location>
</feature>
<keyword evidence="3" id="KW-0698">rRNA processing</keyword>
<name>A0A0D2A540_9PEZI</name>
<evidence type="ECO:0000256" key="8">
    <source>
        <dbReference type="ARBA" id="ARBA00022884"/>
    </source>
</evidence>
<reference evidence="14 15" key="1">
    <citation type="submission" date="2015-01" db="EMBL/GenBank/DDBJ databases">
        <title>The Genome Sequence of Ochroconis gallopava CBS43764.</title>
        <authorList>
            <consortium name="The Broad Institute Genomics Platform"/>
            <person name="Cuomo C."/>
            <person name="de Hoog S."/>
            <person name="Gorbushina A."/>
            <person name="Stielow B."/>
            <person name="Teixiera M."/>
            <person name="Abouelleil A."/>
            <person name="Chapman S.B."/>
            <person name="Priest M."/>
            <person name="Young S.K."/>
            <person name="Wortman J."/>
            <person name="Nusbaum C."/>
            <person name="Birren B."/>
        </authorList>
    </citation>
    <scope>NUCLEOTIDE SEQUENCE [LARGE SCALE GENOMIC DNA]</scope>
    <source>
        <strain evidence="14 15">CBS 43764</strain>
    </source>
</reference>
<keyword evidence="6 10" id="KW-0347">Helicase</keyword>
<dbReference type="CDD" id="cd17949">
    <property type="entry name" value="DEADc_DDX31"/>
    <property type="match status" value="1"/>
</dbReference>
<evidence type="ECO:0000256" key="2">
    <source>
        <dbReference type="ARBA" id="ARBA00022517"/>
    </source>
</evidence>
<feature type="region of interest" description="Disordered" evidence="11">
    <location>
        <begin position="687"/>
        <end position="738"/>
    </location>
</feature>
<keyword evidence="8 10" id="KW-0694">RNA-binding</keyword>
<dbReference type="GO" id="GO:0006364">
    <property type="term" value="P:rRNA processing"/>
    <property type="evidence" value="ECO:0007669"/>
    <property type="project" value="UniProtKB-KW"/>
</dbReference>
<dbReference type="Proteomes" id="UP000053259">
    <property type="component" value="Unassembled WGS sequence"/>
</dbReference>
<protein>
    <recommendedName>
        <fullName evidence="10">ATP-dependent RNA helicase</fullName>
        <ecNumber evidence="10">3.6.4.13</ecNumber>
    </recommendedName>
</protein>
<evidence type="ECO:0000256" key="9">
    <source>
        <dbReference type="ARBA" id="ARBA00023242"/>
    </source>
</evidence>
<dbReference type="InterPro" id="IPR014001">
    <property type="entry name" value="Helicase_ATP-bd"/>
</dbReference>
<keyword evidence="5 10" id="KW-0378">Hydrolase</keyword>
<dbReference type="RefSeq" id="XP_016211747.1">
    <property type="nucleotide sequence ID" value="XM_016360408.1"/>
</dbReference>
<evidence type="ECO:0000256" key="1">
    <source>
        <dbReference type="ARBA" id="ARBA00004604"/>
    </source>
</evidence>
<keyword evidence="9" id="KW-0539">Nucleus</keyword>
<evidence type="ECO:0000313" key="14">
    <source>
        <dbReference type="EMBL" id="KIW01878.1"/>
    </source>
</evidence>
<dbReference type="Pfam" id="PF00270">
    <property type="entry name" value="DEAD"/>
    <property type="match status" value="1"/>
</dbReference>
<dbReference type="InterPro" id="IPR001650">
    <property type="entry name" value="Helicase_C-like"/>
</dbReference>
<keyword evidence="7 10" id="KW-0067">ATP-binding</keyword>
<evidence type="ECO:0000256" key="6">
    <source>
        <dbReference type="ARBA" id="ARBA00022806"/>
    </source>
</evidence>
<comment type="function">
    <text evidence="10">RNA helicase.</text>
</comment>
<dbReference type="EC" id="3.6.4.13" evidence="10"/>
<keyword evidence="15" id="KW-1185">Reference proteome</keyword>
<feature type="region of interest" description="Disordered" evidence="11">
    <location>
        <begin position="440"/>
        <end position="478"/>
    </location>
</feature>
<dbReference type="AlphaFoldDB" id="A0A0D2A540"/>
<dbReference type="GO" id="GO:0005730">
    <property type="term" value="C:nucleolus"/>
    <property type="evidence" value="ECO:0007669"/>
    <property type="project" value="UniProtKB-SubCell"/>
</dbReference>
<dbReference type="STRING" id="253628.A0A0D2A540"/>
<evidence type="ECO:0000259" key="12">
    <source>
        <dbReference type="PROSITE" id="PS51192"/>
    </source>
</evidence>
<dbReference type="EMBL" id="KN847552">
    <property type="protein sequence ID" value="KIW01878.1"/>
    <property type="molecule type" value="Genomic_DNA"/>
</dbReference>
<dbReference type="GO" id="GO:0016787">
    <property type="term" value="F:hydrolase activity"/>
    <property type="evidence" value="ECO:0007669"/>
    <property type="project" value="UniProtKB-KW"/>
</dbReference>
<dbReference type="CDD" id="cd18787">
    <property type="entry name" value="SF2_C_DEAD"/>
    <property type="match status" value="1"/>
</dbReference>
<dbReference type="PROSITE" id="PS51194">
    <property type="entry name" value="HELICASE_CTER"/>
    <property type="match status" value="1"/>
</dbReference>
<dbReference type="FunCoup" id="A0A0D2A540">
    <property type="interactions" value="745"/>
</dbReference>
<feature type="compositionally biased region" description="Basic and acidic residues" evidence="11">
    <location>
        <begin position="37"/>
        <end position="58"/>
    </location>
</feature>
<dbReference type="SUPFAM" id="SSF52540">
    <property type="entry name" value="P-loop containing nucleoside triphosphate hydrolases"/>
    <property type="match status" value="1"/>
</dbReference>
<dbReference type="SMART" id="SM00490">
    <property type="entry name" value="HELICc"/>
    <property type="match status" value="1"/>
</dbReference>
<dbReference type="GO" id="GO:0003724">
    <property type="term" value="F:RNA helicase activity"/>
    <property type="evidence" value="ECO:0007669"/>
    <property type="project" value="UniProtKB-EC"/>
</dbReference>
<dbReference type="InterPro" id="IPR025313">
    <property type="entry name" value="SPB4-like_CTE"/>
</dbReference>
<dbReference type="GeneID" id="27314699"/>
<dbReference type="InParanoid" id="A0A0D2A540"/>
<evidence type="ECO:0000256" key="5">
    <source>
        <dbReference type="ARBA" id="ARBA00022801"/>
    </source>
</evidence>
<proteinExistence type="inferred from homology"/>
<comment type="domain">
    <text evidence="10">The Q motif is unique to and characteristic of the DEAD box family of RNA helicases and controls ATP binding and hydrolysis.</text>
</comment>
<keyword evidence="2" id="KW-0690">Ribosome biogenesis</keyword>
<feature type="compositionally biased region" description="Polar residues" evidence="11">
    <location>
        <begin position="468"/>
        <end position="478"/>
    </location>
</feature>
<evidence type="ECO:0000256" key="11">
    <source>
        <dbReference type="SAM" id="MobiDB-lite"/>
    </source>
</evidence>
<feature type="compositionally biased region" description="Polar residues" evidence="11">
    <location>
        <begin position="63"/>
        <end position="80"/>
    </location>
</feature>
<dbReference type="VEuPathDB" id="FungiDB:PV09_06726"/>
<dbReference type="GO" id="GO:0003723">
    <property type="term" value="F:RNA binding"/>
    <property type="evidence" value="ECO:0007669"/>
    <property type="project" value="UniProtKB-UniRule"/>
</dbReference>
<evidence type="ECO:0000256" key="3">
    <source>
        <dbReference type="ARBA" id="ARBA00022552"/>
    </source>
</evidence>
<dbReference type="SMART" id="SM01178">
    <property type="entry name" value="DUF4217"/>
    <property type="match status" value="1"/>
</dbReference>
<evidence type="ECO:0000313" key="15">
    <source>
        <dbReference type="Proteomes" id="UP000053259"/>
    </source>
</evidence>
<dbReference type="PROSITE" id="PS51192">
    <property type="entry name" value="HELICASE_ATP_BIND_1"/>
    <property type="match status" value="1"/>
</dbReference>
<dbReference type="HOGENOM" id="CLU_003041_26_2_1"/>
<dbReference type="PANTHER" id="PTHR24031">
    <property type="entry name" value="RNA HELICASE"/>
    <property type="match status" value="1"/>
</dbReference>
<dbReference type="OrthoDB" id="422663at2759"/>
<dbReference type="InterPro" id="IPR011545">
    <property type="entry name" value="DEAD/DEAH_box_helicase_dom"/>
</dbReference>